<dbReference type="AlphaFoldDB" id="H5XQR3"/>
<dbReference type="PROSITE" id="PS50977">
    <property type="entry name" value="HTH_TETR_2"/>
    <property type="match status" value="1"/>
</dbReference>
<feature type="domain" description="HTH tetR-type" evidence="6">
    <location>
        <begin position="34"/>
        <end position="94"/>
    </location>
</feature>
<dbReference type="InterPro" id="IPR049484">
    <property type="entry name" value="Rv0078-like_C"/>
</dbReference>
<dbReference type="EMBL" id="CM001440">
    <property type="protein sequence ID" value="EHR60123.1"/>
    <property type="molecule type" value="Genomic_DNA"/>
</dbReference>
<dbReference type="GO" id="GO:0000976">
    <property type="term" value="F:transcription cis-regulatory region binding"/>
    <property type="evidence" value="ECO:0007669"/>
    <property type="project" value="TreeGrafter"/>
</dbReference>
<proteinExistence type="predicted"/>
<dbReference type="InterPro" id="IPR001647">
    <property type="entry name" value="HTH_TetR"/>
</dbReference>
<evidence type="ECO:0000256" key="1">
    <source>
        <dbReference type="ARBA" id="ARBA00023015"/>
    </source>
</evidence>
<accession>H5XQR3</accession>
<sequence length="224" mass="24451">MRSGRPGRPGTSGRPGRPGRPLASPRSRRDDYAESTRGALVDSAVALFTERGYAGTSLDEIARRARVTKGALYHHFNGKQAIFEAAFDAVETDVKGRLEKILRSDQPPWERALTGLREFISSCLDPSYQRLALHEAPVVMGWKRWREAEDRYSLGLIKAALQDLIDAGDVVSVPVDITSRLLFGALSSAATEIASSTEPERVGAEVEQVVVALLQQVRAGSPRP</sequence>
<dbReference type="InterPro" id="IPR009057">
    <property type="entry name" value="Homeodomain-like_sf"/>
</dbReference>
<evidence type="ECO:0000313" key="7">
    <source>
        <dbReference type="EMBL" id="EHR60123.1"/>
    </source>
</evidence>
<dbReference type="STRING" id="882082.SaccyDRAFT_1213"/>
<feature type="region of interest" description="Disordered" evidence="5">
    <location>
        <begin position="1"/>
        <end position="35"/>
    </location>
</feature>
<dbReference type="GO" id="GO:0003700">
    <property type="term" value="F:DNA-binding transcription factor activity"/>
    <property type="evidence" value="ECO:0007669"/>
    <property type="project" value="TreeGrafter"/>
</dbReference>
<keyword evidence="1" id="KW-0805">Transcription regulation</keyword>
<name>H5XQR3_9PSEU</name>
<keyword evidence="2 4" id="KW-0238">DNA-binding</keyword>
<dbReference type="SUPFAM" id="SSF46689">
    <property type="entry name" value="Homeodomain-like"/>
    <property type="match status" value="1"/>
</dbReference>
<keyword evidence="3" id="KW-0804">Transcription</keyword>
<dbReference type="PANTHER" id="PTHR30055:SF234">
    <property type="entry name" value="HTH-TYPE TRANSCRIPTIONAL REGULATOR BETI"/>
    <property type="match status" value="1"/>
</dbReference>
<reference evidence="7 8" key="1">
    <citation type="submission" date="2011-11" db="EMBL/GenBank/DDBJ databases">
        <title>The Noncontiguous Finished sequence of Saccharomonospora cyanea NA-134.</title>
        <authorList>
            <consortium name="US DOE Joint Genome Institute"/>
            <person name="Lucas S."/>
            <person name="Han J."/>
            <person name="Lapidus A."/>
            <person name="Cheng J.-F."/>
            <person name="Goodwin L."/>
            <person name="Pitluck S."/>
            <person name="Peters L."/>
            <person name="Ovchinnikova G."/>
            <person name="Lu M."/>
            <person name="Detter J.C."/>
            <person name="Han C."/>
            <person name="Tapia R."/>
            <person name="Land M."/>
            <person name="Hauser L."/>
            <person name="Kyrpides N."/>
            <person name="Ivanova N."/>
            <person name="Pagani I."/>
            <person name="Brambilla E.-M."/>
            <person name="Klenk H.-P."/>
            <person name="Woyke T."/>
        </authorList>
    </citation>
    <scope>NUCLEOTIDE SEQUENCE [LARGE SCALE GENOMIC DNA]</scope>
    <source>
        <strain evidence="7 8">NA-134</strain>
    </source>
</reference>
<dbReference type="PROSITE" id="PS01081">
    <property type="entry name" value="HTH_TETR_1"/>
    <property type="match status" value="1"/>
</dbReference>
<evidence type="ECO:0000313" key="8">
    <source>
        <dbReference type="Proteomes" id="UP000002791"/>
    </source>
</evidence>
<feature type="DNA-binding region" description="H-T-H motif" evidence="4">
    <location>
        <begin position="57"/>
        <end position="76"/>
    </location>
</feature>
<protein>
    <submittedName>
        <fullName evidence="7">Transcriptional regulator</fullName>
    </submittedName>
</protein>
<dbReference type="Proteomes" id="UP000002791">
    <property type="component" value="Chromosome"/>
</dbReference>
<evidence type="ECO:0000259" key="6">
    <source>
        <dbReference type="PROSITE" id="PS50977"/>
    </source>
</evidence>
<evidence type="ECO:0000256" key="5">
    <source>
        <dbReference type="SAM" id="MobiDB-lite"/>
    </source>
</evidence>
<feature type="compositionally biased region" description="Low complexity" evidence="5">
    <location>
        <begin position="1"/>
        <end position="25"/>
    </location>
</feature>
<dbReference type="PANTHER" id="PTHR30055">
    <property type="entry name" value="HTH-TYPE TRANSCRIPTIONAL REGULATOR RUTR"/>
    <property type="match status" value="1"/>
</dbReference>
<dbReference type="HOGENOM" id="CLU_069356_24_2_11"/>
<dbReference type="PRINTS" id="PR00455">
    <property type="entry name" value="HTHTETR"/>
</dbReference>
<evidence type="ECO:0000256" key="4">
    <source>
        <dbReference type="PROSITE-ProRule" id="PRU00335"/>
    </source>
</evidence>
<gene>
    <name evidence="7" type="ORF">SaccyDRAFT_1213</name>
</gene>
<evidence type="ECO:0000256" key="2">
    <source>
        <dbReference type="ARBA" id="ARBA00023125"/>
    </source>
</evidence>
<evidence type="ECO:0000256" key="3">
    <source>
        <dbReference type="ARBA" id="ARBA00023163"/>
    </source>
</evidence>
<dbReference type="InterPro" id="IPR023772">
    <property type="entry name" value="DNA-bd_HTH_TetR-type_CS"/>
</dbReference>
<organism evidence="7 8">
    <name type="scientific">Saccharomonospora cyanea NA-134</name>
    <dbReference type="NCBI Taxonomy" id="882082"/>
    <lineage>
        <taxon>Bacteria</taxon>
        <taxon>Bacillati</taxon>
        <taxon>Actinomycetota</taxon>
        <taxon>Actinomycetes</taxon>
        <taxon>Pseudonocardiales</taxon>
        <taxon>Pseudonocardiaceae</taxon>
        <taxon>Saccharomonospora</taxon>
    </lineage>
</organism>
<dbReference type="InterPro" id="IPR050109">
    <property type="entry name" value="HTH-type_TetR-like_transc_reg"/>
</dbReference>
<keyword evidence="8" id="KW-1185">Reference proteome</keyword>
<dbReference type="eggNOG" id="COG1309">
    <property type="taxonomic scope" value="Bacteria"/>
</dbReference>
<dbReference type="Gene3D" id="1.10.357.10">
    <property type="entry name" value="Tetracycline Repressor, domain 2"/>
    <property type="match status" value="1"/>
</dbReference>
<dbReference type="Pfam" id="PF00440">
    <property type="entry name" value="TetR_N"/>
    <property type="match status" value="1"/>
</dbReference>
<dbReference type="Pfam" id="PF21351">
    <property type="entry name" value="TetR_C_41"/>
    <property type="match status" value="1"/>
</dbReference>